<gene>
    <name evidence="2" type="ORF">SAMEA4412665_00784</name>
</gene>
<dbReference type="KEGG" id="cgrn:4412665_00784"/>
<dbReference type="Proteomes" id="UP000215332">
    <property type="component" value="Chromosome 1"/>
</dbReference>
<accession>A0A239WCW5</accession>
<evidence type="ECO:0000313" key="2">
    <source>
        <dbReference type="EMBL" id="SNV32357.1"/>
    </source>
</evidence>
<proteinExistence type="predicted"/>
<organism evidence="2 3">
    <name type="scientific">Cutibacterium granulosum</name>
    <dbReference type="NCBI Taxonomy" id="33011"/>
    <lineage>
        <taxon>Bacteria</taxon>
        <taxon>Bacillati</taxon>
        <taxon>Actinomycetota</taxon>
        <taxon>Actinomycetes</taxon>
        <taxon>Propionibacteriales</taxon>
        <taxon>Propionibacteriaceae</taxon>
        <taxon>Cutibacterium</taxon>
    </lineage>
</organism>
<dbReference type="EMBL" id="LT906441">
    <property type="protein sequence ID" value="SNV32357.1"/>
    <property type="molecule type" value="Genomic_DNA"/>
</dbReference>
<dbReference type="AlphaFoldDB" id="A0A239WCW5"/>
<protein>
    <submittedName>
        <fullName evidence="2">Uncharacterized protein</fullName>
    </submittedName>
</protein>
<feature type="region of interest" description="Disordered" evidence="1">
    <location>
        <begin position="1"/>
        <end position="22"/>
    </location>
</feature>
<reference evidence="2 3" key="1">
    <citation type="submission" date="2017-06" db="EMBL/GenBank/DDBJ databases">
        <authorList>
            <consortium name="Pathogen Informatics"/>
        </authorList>
    </citation>
    <scope>NUCLEOTIDE SEQUENCE [LARGE SCALE GENOMIC DNA]</scope>
    <source>
        <strain evidence="2 3">NCTC11865</strain>
    </source>
</reference>
<evidence type="ECO:0000313" key="3">
    <source>
        <dbReference type="Proteomes" id="UP000215332"/>
    </source>
</evidence>
<sequence>MSAHFDMEIHDDEFQSGVPADKQPTVSDVLNIWRERYKRPPGRSLGAVIMARG</sequence>
<evidence type="ECO:0000256" key="1">
    <source>
        <dbReference type="SAM" id="MobiDB-lite"/>
    </source>
</evidence>
<name>A0A239WCW5_9ACTN</name>